<evidence type="ECO:0000259" key="6">
    <source>
        <dbReference type="Pfam" id="PF06803"/>
    </source>
</evidence>
<dbReference type="AlphaFoldDB" id="A0A443ZT13"/>
<sequence length="131" mass="14897">MKRLIDRLRSWASALKRNIMVLWFCYRHPQTPWLPKWVAIIIVAYALSPIDLIPDFIPVLGYLDDLILLPLGILLALHLMPTQVLEDSRQKARAWEASRAQRPVNRLAAVAVVLVWLAVAGGLAAWLIQNK</sequence>
<evidence type="ECO:0000256" key="5">
    <source>
        <dbReference type="SAM" id="Phobius"/>
    </source>
</evidence>
<dbReference type="Pfam" id="PF06803">
    <property type="entry name" value="DUF1232"/>
    <property type="match status" value="1"/>
</dbReference>
<proteinExistence type="predicted"/>
<dbReference type="OrthoDB" id="9804184at2"/>
<evidence type="ECO:0000256" key="3">
    <source>
        <dbReference type="ARBA" id="ARBA00022989"/>
    </source>
</evidence>
<feature type="transmembrane region" description="Helical" evidence="5">
    <location>
        <begin position="37"/>
        <end position="60"/>
    </location>
</feature>
<accession>A0A443ZT13</accession>
<name>A0A443ZT13_9PSED</name>
<dbReference type="Proteomes" id="UP000288983">
    <property type="component" value="Unassembled WGS sequence"/>
</dbReference>
<reference evidence="7 8" key="1">
    <citation type="submission" date="2018-06" db="EMBL/GenBank/DDBJ databases">
        <title>Bacteria isolated from soil of Wuhan.</title>
        <authorList>
            <person name="Wei X."/>
            <person name="Chunhua H."/>
        </authorList>
    </citation>
    <scope>NUCLEOTIDE SEQUENCE [LARGE SCALE GENOMIC DNA]</scope>
    <source>
        <strain evidence="8">xwS2</strain>
    </source>
</reference>
<evidence type="ECO:0000256" key="4">
    <source>
        <dbReference type="ARBA" id="ARBA00023136"/>
    </source>
</evidence>
<feature type="domain" description="DUF1232" evidence="6">
    <location>
        <begin position="36"/>
        <end position="71"/>
    </location>
</feature>
<comment type="subcellular location">
    <subcellularLocation>
        <location evidence="1">Endomembrane system</location>
        <topology evidence="1">Multi-pass membrane protein</topology>
    </subcellularLocation>
</comment>
<dbReference type="EMBL" id="QJRG01000042">
    <property type="protein sequence ID" value="RWU22824.1"/>
    <property type="molecule type" value="Genomic_DNA"/>
</dbReference>
<evidence type="ECO:0000256" key="1">
    <source>
        <dbReference type="ARBA" id="ARBA00004127"/>
    </source>
</evidence>
<evidence type="ECO:0000313" key="7">
    <source>
        <dbReference type="EMBL" id="RWU22824.1"/>
    </source>
</evidence>
<dbReference type="GO" id="GO:0012505">
    <property type="term" value="C:endomembrane system"/>
    <property type="evidence" value="ECO:0007669"/>
    <property type="project" value="UniProtKB-SubCell"/>
</dbReference>
<dbReference type="RefSeq" id="WP_128323494.1">
    <property type="nucleotide sequence ID" value="NZ_QJRG01000042.1"/>
</dbReference>
<comment type="caution">
    <text evidence="7">The sequence shown here is derived from an EMBL/GenBank/DDBJ whole genome shotgun (WGS) entry which is preliminary data.</text>
</comment>
<dbReference type="InterPro" id="IPR010652">
    <property type="entry name" value="DUF1232"/>
</dbReference>
<keyword evidence="4 5" id="KW-0472">Membrane</keyword>
<feature type="transmembrane region" description="Helical" evidence="5">
    <location>
        <begin position="66"/>
        <end position="86"/>
    </location>
</feature>
<gene>
    <name evidence="7" type="ORF">DM813_11490</name>
</gene>
<keyword evidence="3 5" id="KW-1133">Transmembrane helix</keyword>
<feature type="transmembrane region" description="Helical" evidence="5">
    <location>
        <begin position="107"/>
        <end position="128"/>
    </location>
</feature>
<evidence type="ECO:0000256" key="2">
    <source>
        <dbReference type="ARBA" id="ARBA00022692"/>
    </source>
</evidence>
<keyword evidence="2 5" id="KW-0812">Transmembrane</keyword>
<protein>
    <recommendedName>
        <fullName evidence="6">DUF1232 domain-containing protein</fullName>
    </recommendedName>
</protein>
<evidence type="ECO:0000313" key="8">
    <source>
        <dbReference type="Proteomes" id="UP000288983"/>
    </source>
</evidence>
<organism evidence="7 8">
    <name type="scientific">Pseudomonas alkylphenolica</name>
    <dbReference type="NCBI Taxonomy" id="237609"/>
    <lineage>
        <taxon>Bacteria</taxon>
        <taxon>Pseudomonadati</taxon>
        <taxon>Pseudomonadota</taxon>
        <taxon>Gammaproteobacteria</taxon>
        <taxon>Pseudomonadales</taxon>
        <taxon>Pseudomonadaceae</taxon>
        <taxon>Pseudomonas</taxon>
    </lineage>
</organism>